<dbReference type="InterPro" id="IPR007219">
    <property type="entry name" value="XnlR_reg_dom"/>
</dbReference>
<organism evidence="7 8">
    <name type="scientific">Apophysomyces ossiformis</name>
    <dbReference type="NCBI Taxonomy" id="679940"/>
    <lineage>
        <taxon>Eukaryota</taxon>
        <taxon>Fungi</taxon>
        <taxon>Fungi incertae sedis</taxon>
        <taxon>Mucoromycota</taxon>
        <taxon>Mucoromycotina</taxon>
        <taxon>Mucoromycetes</taxon>
        <taxon>Mucorales</taxon>
        <taxon>Mucorineae</taxon>
        <taxon>Mucoraceae</taxon>
        <taxon>Apophysomyces</taxon>
    </lineage>
</organism>
<dbReference type="GO" id="GO:0008270">
    <property type="term" value="F:zinc ion binding"/>
    <property type="evidence" value="ECO:0007669"/>
    <property type="project" value="InterPro"/>
</dbReference>
<dbReference type="GO" id="GO:0003677">
    <property type="term" value="F:DNA binding"/>
    <property type="evidence" value="ECO:0007669"/>
    <property type="project" value="UniProtKB-KW"/>
</dbReference>
<dbReference type="SMART" id="SM00906">
    <property type="entry name" value="Fungal_trans"/>
    <property type="match status" value="1"/>
</dbReference>
<keyword evidence="2" id="KW-0238">DNA-binding</keyword>
<evidence type="ECO:0000259" key="6">
    <source>
        <dbReference type="SMART" id="SM00906"/>
    </source>
</evidence>
<protein>
    <recommendedName>
        <fullName evidence="6">Xylanolytic transcriptional activator regulatory domain-containing protein</fullName>
    </recommendedName>
</protein>
<evidence type="ECO:0000313" key="8">
    <source>
        <dbReference type="Proteomes" id="UP000605846"/>
    </source>
</evidence>
<evidence type="ECO:0000256" key="5">
    <source>
        <dbReference type="SAM" id="MobiDB-lite"/>
    </source>
</evidence>
<keyword evidence="1" id="KW-0805">Transcription regulation</keyword>
<dbReference type="PANTHER" id="PTHR47424">
    <property type="entry name" value="REGULATORY PROTEIN GAL4"/>
    <property type="match status" value="1"/>
</dbReference>
<keyword evidence="8" id="KW-1185">Reference proteome</keyword>
<dbReference type="CDD" id="cd12148">
    <property type="entry name" value="fungal_TF_MHR"/>
    <property type="match status" value="1"/>
</dbReference>
<dbReference type="AlphaFoldDB" id="A0A8H7BGZ3"/>
<evidence type="ECO:0000256" key="4">
    <source>
        <dbReference type="ARBA" id="ARBA00023242"/>
    </source>
</evidence>
<evidence type="ECO:0000256" key="2">
    <source>
        <dbReference type="ARBA" id="ARBA00023125"/>
    </source>
</evidence>
<evidence type="ECO:0000313" key="7">
    <source>
        <dbReference type="EMBL" id="KAF7720845.1"/>
    </source>
</evidence>
<name>A0A8H7BGZ3_9FUNG</name>
<dbReference type="GO" id="GO:0006351">
    <property type="term" value="P:DNA-templated transcription"/>
    <property type="evidence" value="ECO:0007669"/>
    <property type="project" value="InterPro"/>
</dbReference>
<proteinExistence type="predicted"/>
<sequence length="590" mass="68162">MGQKLESLQAEYFKLAAFASWLEKEQVELRSYIFQPHEEDAESSRNKEKSEDENQMLVQLNNSNGVSVLDWAMSTGCSVIEKDGIRSIFTNIRTVDALREALRRAIRLTHPLRLNPTIKAVAPRVTNHLSFSVFERLGRLESPKGVPEHDYFSANPDRLLETDVKTRLIRQHHQCAFPILIRPSRLERSYSQDQLQPLVLSSIFSHAVPHACIYHMNLAKIRNFRKVGEKFYNHSRMELGVDEEPSLSNIHQRTILIAYDLDIGRVQRAFLQLGLAIRMCFAMNLHRPEGYTNCKSAADREQAKRVFWAVWFFDTMVPHFFAQPPSIGLDVVKIDVPQVLSDFDQVEADQARFSIGLICIRRLAAEIGEAQRKGDESDILEIFEDHLFEFYGNLPPYNRYSHADRVSSSSTIWARRSFFCVLLDYCQCWITLYRPFLPSPTAITRTSQAAVAMVRIFEAWFRVSAQSGDGFDCFFRPYLYHFMSAIQIFKINATQSDRAPPLVLQSRSYLAKMLHMYRKTPTYYSFDRSQLEQDLLAFMDTHNISLDETYPENVNTLEDDPSADGGWGIFSLPEDQREDEEAPDQNLEYI</sequence>
<reference evidence="7" key="1">
    <citation type="submission" date="2020-01" db="EMBL/GenBank/DDBJ databases">
        <title>Genome Sequencing of Three Apophysomyces-Like Fungal Strains Confirms a Novel Fungal Genus in the Mucoromycota with divergent Burkholderia-like Endosymbiotic Bacteria.</title>
        <authorList>
            <person name="Stajich J.E."/>
            <person name="Macias A.M."/>
            <person name="Carter-House D."/>
            <person name="Lovett B."/>
            <person name="Kasson L.R."/>
            <person name="Berry K."/>
            <person name="Grigoriev I."/>
            <person name="Chang Y."/>
            <person name="Spatafora J."/>
            <person name="Kasson M.T."/>
        </authorList>
    </citation>
    <scope>NUCLEOTIDE SEQUENCE</scope>
    <source>
        <strain evidence="7">NRRL A-21654</strain>
    </source>
</reference>
<gene>
    <name evidence="7" type="ORF">EC973_005913</name>
</gene>
<evidence type="ECO:0000256" key="3">
    <source>
        <dbReference type="ARBA" id="ARBA00023163"/>
    </source>
</evidence>
<dbReference type="InterPro" id="IPR051127">
    <property type="entry name" value="Fungal_SecMet_Regulators"/>
</dbReference>
<evidence type="ECO:0000256" key="1">
    <source>
        <dbReference type="ARBA" id="ARBA00023015"/>
    </source>
</evidence>
<dbReference type="Proteomes" id="UP000605846">
    <property type="component" value="Unassembled WGS sequence"/>
</dbReference>
<feature type="domain" description="Xylanolytic transcriptional activator regulatory" evidence="6">
    <location>
        <begin position="269"/>
        <end position="343"/>
    </location>
</feature>
<comment type="caution">
    <text evidence="7">The sequence shown here is derived from an EMBL/GenBank/DDBJ whole genome shotgun (WGS) entry which is preliminary data.</text>
</comment>
<accession>A0A8H7BGZ3</accession>
<feature type="region of interest" description="Disordered" evidence="5">
    <location>
        <begin position="558"/>
        <end position="590"/>
    </location>
</feature>
<dbReference type="OrthoDB" id="2399539at2759"/>
<keyword evidence="3" id="KW-0804">Transcription</keyword>
<dbReference type="PANTHER" id="PTHR47424:SF3">
    <property type="entry name" value="REGULATORY PROTEIN GAL4"/>
    <property type="match status" value="1"/>
</dbReference>
<dbReference type="EMBL" id="JABAYA010000349">
    <property type="protein sequence ID" value="KAF7720845.1"/>
    <property type="molecule type" value="Genomic_DNA"/>
</dbReference>
<keyword evidence="4" id="KW-0539">Nucleus</keyword>
<dbReference type="Pfam" id="PF04082">
    <property type="entry name" value="Fungal_trans"/>
    <property type="match status" value="1"/>
</dbReference>